<evidence type="ECO:0008006" key="4">
    <source>
        <dbReference type="Google" id="ProtNLM"/>
    </source>
</evidence>
<dbReference type="EMBL" id="CP137524">
    <property type="protein sequence ID" value="WOT36734.1"/>
    <property type="molecule type" value="Genomic_DNA"/>
</dbReference>
<sequence>MPVSGEPFDPAKPDFENPLVSRGDVTVYRTIRTRTGLTVPVTITNTGRDRAAYTAEVKITGPQAFEAVLHVGTDGTPLYPGTSRPAELTATDPGKPVPSDPTITITRVTRTPDES</sequence>
<reference evidence="2 3" key="1">
    <citation type="journal article" date="2021" name="J. Microbiol. Biotechnol.">
        <title>An Efficient Markerless Deletion System Suitable for the Industrial Strains of Streptomyces.</title>
        <authorList>
            <person name="Dong J."/>
            <person name="Wei J."/>
            <person name="Li H."/>
            <person name="Zhao S."/>
            <person name="Guan W."/>
        </authorList>
    </citation>
    <scope>NUCLEOTIDE SEQUENCE [LARGE SCALE GENOMIC DNA]</scope>
    <source>
        <strain evidence="2 3">CICC 11043</strain>
    </source>
</reference>
<protein>
    <recommendedName>
        <fullName evidence="4">CARDB domain-containing protein</fullName>
    </recommendedName>
</protein>
<proteinExistence type="predicted"/>
<evidence type="ECO:0000313" key="2">
    <source>
        <dbReference type="EMBL" id="WOT36734.1"/>
    </source>
</evidence>
<name>A0ABZ0KGN2_STRC4</name>
<reference evidence="2 3" key="2">
    <citation type="journal article" date="2024" name="Microb. Biotechnol.">
        <title>The involvement of multiple ABC transporters in daunorubicin efflux in Streptomyces coeruleorubidus.</title>
        <authorList>
            <person name="Dong J."/>
            <person name="Ning J."/>
            <person name="Tian Y."/>
            <person name="Li H."/>
            <person name="Chen H."/>
            <person name="Guan W."/>
        </authorList>
    </citation>
    <scope>NUCLEOTIDE SEQUENCE [LARGE SCALE GENOMIC DNA]</scope>
    <source>
        <strain evidence="2 3">CICC 11043</strain>
    </source>
</reference>
<feature type="region of interest" description="Disordered" evidence="1">
    <location>
        <begin position="80"/>
        <end position="103"/>
    </location>
</feature>
<accession>A0ABZ0KGN2</accession>
<dbReference type="RefSeq" id="WP_317926573.1">
    <property type="nucleotide sequence ID" value="NZ_CP137524.1"/>
</dbReference>
<evidence type="ECO:0000256" key="1">
    <source>
        <dbReference type="SAM" id="MobiDB-lite"/>
    </source>
</evidence>
<organism evidence="2 3">
    <name type="scientific">Streptomyces coeruleorubidus</name>
    <dbReference type="NCBI Taxonomy" id="116188"/>
    <lineage>
        <taxon>Bacteria</taxon>
        <taxon>Bacillati</taxon>
        <taxon>Actinomycetota</taxon>
        <taxon>Actinomycetes</taxon>
        <taxon>Kitasatosporales</taxon>
        <taxon>Streptomycetaceae</taxon>
        <taxon>Streptomyces</taxon>
    </lineage>
</organism>
<evidence type="ECO:0000313" key="3">
    <source>
        <dbReference type="Proteomes" id="UP001305002"/>
    </source>
</evidence>
<keyword evidence="3" id="KW-1185">Reference proteome</keyword>
<gene>
    <name evidence="2" type="ORF">R5U08_22570</name>
</gene>
<dbReference type="Proteomes" id="UP001305002">
    <property type="component" value="Chromosome"/>
</dbReference>